<reference evidence="11" key="1">
    <citation type="submission" date="2016-04" db="EMBL/GenBank/DDBJ databases">
        <title>Comparative genomics of biotechnologically important yeasts.</title>
        <authorList>
            <consortium name="DOE Joint Genome Institute"/>
            <person name="Riley R."/>
            <person name="Haridas S."/>
            <person name="Wolfe K.H."/>
            <person name="Lopes M.R."/>
            <person name="Hittinger C.T."/>
            <person name="Goker M."/>
            <person name="Salamov A."/>
            <person name="Wisecaver J."/>
            <person name="Long T.M."/>
            <person name="Aerts A.L."/>
            <person name="Barry K."/>
            <person name="Choi C."/>
            <person name="Clum A."/>
            <person name="Coughlan A.Y."/>
            <person name="Deshpande S."/>
            <person name="Douglass A.P."/>
            <person name="Hanson S.J."/>
            <person name="Klenk H.-P."/>
            <person name="Labutti K."/>
            <person name="Lapidus A."/>
            <person name="Lindquist E."/>
            <person name="Lipzen A."/>
            <person name="Meier-Kolthoff J.P."/>
            <person name="Ohm R.A."/>
            <person name="Otillar R.P."/>
            <person name="Pangilinan J."/>
            <person name="Peng Y."/>
            <person name="Rokas A."/>
            <person name="Rosa C.A."/>
            <person name="Scheuner C."/>
            <person name="Sibirny A.A."/>
            <person name="Slot J.C."/>
            <person name="Stielow J.B."/>
            <person name="Sun H."/>
            <person name="Kurtzman C.P."/>
            <person name="Blackwell M."/>
            <person name="Grigoriev I.V."/>
            <person name="Jeffries T.W."/>
        </authorList>
    </citation>
    <scope>NUCLEOTIDE SEQUENCE [LARGE SCALE GENOMIC DNA]</scope>
    <source>
        <strain evidence="11">NRRL YB-2248</strain>
    </source>
</reference>
<feature type="compositionally biased region" description="Acidic residues" evidence="6">
    <location>
        <begin position="499"/>
        <end position="515"/>
    </location>
</feature>
<evidence type="ECO:0000256" key="2">
    <source>
        <dbReference type="ARBA" id="ARBA00009525"/>
    </source>
</evidence>
<sequence length="658" mass="75224">KSTVLPDSASNDWIGDTTNNREGDVKLSAEMKSNDVSASNADDSDDESDEIDSDEFEDVSLDVPPDHNFDYHTSNDITVTLNKQPLGKKKQKKKVSVVTGEERIFRRTLHMLCLFAMVGHGVCRNSWCSSVTLLTKLRKSVPKKLLEECSSYRKLQTMPNVTVQTKTRKLLDLLRKLMVYWYDSWMIKSTSPCLYKKSWAEIMDHDKSINSETITRAKFQSMIKNRRGSRDISAQGFVALLRSLGLPARLVFSIQPPDFTNLSIVPNKEDELAKSEESKYPVFWCEVWDKDSKKFITIDPIVTKYIEMVSSKSKLEPPSTNLRNNAFYVVGFDRLGGARDITRRYSENYNAKVRKKRITRERKGEEWYEALLQGASSKSRIKPNKIDKFEELEFEERSMKEGMPNSIQEFVNHPLYVIEEQLKFNEVLQPKISCGTIRKKTKNGKEGELIPVYKRSNVAIVRSAKAWYMRGRVLKVGERPLKMKPKVKPQKKKPKYEDNFELSDGDDSDEDDDDGDVRLYSEQQTELYVPPAIVNGKLKVNAFGNIDVYEPWMIPDGAVHLEGKHSEKAAKLLGLEYAPAAVGFDFGGGSVATVKIVGIVTLERFKEAIELVSDYLETEEQDAIRRRKELIALRAWKMLLAKLKIRNRLNKEHGGVSE</sequence>
<dbReference type="InterPro" id="IPR038765">
    <property type="entry name" value="Papain-like_cys_pep_sf"/>
</dbReference>
<dbReference type="STRING" id="983967.A0A1E4SV60"/>
<dbReference type="OrthoDB" id="300780at2759"/>
<evidence type="ECO:0000256" key="4">
    <source>
        <dbReference type="ARBA" id="ARBA00023204"/>
    </source>
</evidence>
<feature type="domain" description="Rad4 beta-hairpin" evidence="8">
    <location>
        <begin position="461"/>
        <end position="531"/>
    </location>
</feature>
<dbReference type="EMBL" id="KV453865">
    <property type="protein sequence ID" value="ODV83317.1"/>
    <property type="molecule type" value="Genomic_DNA"/>
</dbReference>
<keyword evidence="4" id="KW-0234">DNA repair</keyword>
<dbReference type="SMART" id="SM01031">
    <property type="entry name" value="BHD_2"/>
    <property type="match status" value="1"/>
</dbReference>
<dbReference type="InterPro" id="IPR018325">
    <property type="entry name" value="Rad4/PNGase_transGLS-fold"/>
</dbReference>
<dbReference type="GO" id="GO:0000111">
    <property type="term" value="C:nucleotide-excision repair factor 2 complex"/>
    <property type="evidence" value="ECO:0007669"/>
    <property type="project" value="TreeGrafter"/>
</dbReference>
<dbReference type="Gene3D" id="2.20.20.110">
    <property type="entry name" value="Rad4, beta-hairpin domain BHD1"/>
    <property type="match status" value="1"/>
</dbReference>
<dbReference type="Pfam" id="PF10405">
    <property type="entry name" value="BHD_3"/>
    <property type="match status" value="1"/>
</dbReference>
<feature type="compositionally biased region" description="Basic residues" evidence="6">
    <location>
        <begin position="482"/>
        <end position="494"/>
    </location>
</feature>
<evidence type="ECO:0000256" key="6">
    <source>
        <dbReference type="SAM" id="MobiDB-lite"/>
    </source>
</evidence>
<dbReference type="Gene3D" id="3.90.260.10">
    <property type="entry name" value="Transglutaminase-like"/>
    <property type="match status" value="1"/>
</dbReference>
<evidence type="ECO:0000259" key="9">
    <source>
        <dbReference type="SMART" id="SM01032"/>
    </source>
</evidence>
<organism evidence="10 11">
    <name type="scientific">[Candida] arabinofermentans NRRL YB-2248</name>
    <dbReference type="NCBI Taxonomy" id="983967"/>
    <lineage>
        <taxon>Eukaryota</taxon>
        <taxon>Fungi</taxon>
        <taxon>Dikarya</taxon>
        <taxon>Ascomycota</taxon>
        <taxon>Saccharomycotina</taxon>
        <taxon>Pichiomycetes</taxon>
        <taxon>Pichiales</taxon>
        <taxon>Pichiaceae</taxon>
        <taxon>Ogataea</taxon>
        <taxon>Ogataea/Candida clade</taxon>
    </lineage>
</organism>
<feature type="non-terminal residue" evidence="10">
    <location>
        <position position="658"/>
    </location>
</feature>
<dbReference type="Proteomes" id="UP000094801">
    <property type="component" value="Unassembled WGS sequence"/>
</dbReference>
<evidence type="ECO:0000259" key="7">
    <source>
        <dbReference type="SMART" id="SM01030"/>
    </source>
</evidence>
<dbReference type="GO" id="GO:0005737">
    <property type="term" value="C:cytoplasm"/>
    <property type="evidence" value="ECO:0007669"/>
    <property type="project" value="TreeGrafter"/>
</dbReference>
<feature type="domain" description="Rad4 beta-hairpin" evidence="7">
    <location>
        <begin position="399"/>
        <end position="459"/>
    </location>
</feature>
<feature type="region of interest" description="Disordered" evidence="6">
    <location>
        <begin position="1"/>
        <end position="72"/>
    </location>
</feature>
<dbReference type="GO" id="GO:0006289">
    <property type="term" value="P:nucleotide-excision repair"/>
    <property type="evidence" value="ECO:0007669"/>
    <property type="project" value="InterPro"/>
</dbReference>
<feature type="domain" description="Rad4 beta-hairpin" evidence="9">
    <location>
        <begin position="541"/>
        <end position="613"/>
    </location>
</feature>
<dbReference type="Pfam" id="PF10403">
    <property type="entry name" value="BHD_1"/>
    <property type="match status" value="1"/>
</dbReference>
<dbReference type="AlphaFoldDB" id="A0A1E4SV60"/>
<proteinExistence type="inferred from homology"/>
<dbReference type="GO" id="GO:0006298">
    <property type="term" value="P:mismatch repair"/>
    <property type="evidence" value="ECO:0007669"/>
    <property type="project" value="TreeGrafter"/>
</dbReference>
<evidence type="ECO:0000259" key="8">
    <source>
        <dbReference type="SMART" id="SM01031"/>
    </source>
</evidence>
<dbReference type="InterPro" id="IPR018328">
    <property type="entry name" value="Rad4_beta-hairpin_dom3"/>
</dbReference>
<evidence type="ECO:0000313" key="11">
    <source>
        <dbReference type="Proteomes" id="UP000094801"/>
    </source>
</evidence>
<feature type="compositionally biased region" description="Basic and acidic residues" evidence="6">
    <location>
        <begin position="19"/>
        <end position="33"/>
    </location>
</feature>
<evidence type="ECO:0008006" key="12">
    <source>
        <dbReference type="Google" id="ProtNLM"/>
    </source>
</evidence>
<gene>
    <name evidence="10" type="ORF">CANARDRAFT_189091</name>
</gene>
<evidence type="ECO:0000256" key="5">
    <source>
        <dbReference type="ARBA" id="ARBA00023242"/>
    </source>
</evidence>
<dbReference type="Pfam" id="PF03835">
    <property type="entry name" value="Rad4"/>
    <property type="match status" value="1"/>
</dbReference>
<feature type="non-terminal residue" evidence="10">
    <location>
        <position position="1"/>
    </location>
</feature>
<keyword evidence="3" id="KW-0227">DNA damage</keyword>
<dbReference type="GO" id="GO:0003684">
    <property type="term" value="F:damaged DNA binding"/>
    <property type="evidence" value="ECO:0007669"/>
    <property type="project" value="InterPro"/>
</dbReference>
<feature type="compositionally biased region" description="Polar residues" evidence="6">
    <location>
        <begin position="1"/>
        <end position="18"/>
    </location>
</feature>
<keyword evidence="5" id="KW-0539">Nucleus</keyword>
<name>A0A1E4SV60_9ASCO</name>
<dbReference type="InterPro" id="IPR018326">
    <property type="entry name" value="Rad4_beta-hairpin_dom1"/>
</dbReference>
<dbReference type="SUPFAM" id="SSF54001">
    <property type="entry name" value="Cysteine proteinases"/>
    <property type="match status" value="1"/>
</dbReference>
<keyword evidence="11" id="KW-1185">Reference proteome</keyword>
<dbReference type="InterPro" id="IPR042488">
    <property type="entry name" value="Rad4_BHD3_sf"/>
</dbReference>
<evidence type="ECO:0000256" key="1">
    <source>
        <dbReference type="ARBA" id="ARBA00004123"/>
    </source>
</evidence>
<dbReference type="InterPro" id="IPR004583">
    <property type="entry name" value="DNA_repair_Rad4"/>
</dbReference>
<feature type="region of interest" description="Disordered" evidence="6">
    <location>
        <begin position="480"/>
        <end position="516"/>
    </location>
</feature>
<dbReference type="Gene3D" id="3.30.70.2460">
    <property type="entry name" value="Rad4, beta-hairpin domain BHD3"/>
    <property type="match status" value="1"/>
</dbReference>
<dbReference type="InterPro" id="IPR036985">
    <property type="entry name" value="Transglutaminase-like_sf"/>
</dbReference>
<dbReference type="Gene3D" id="3.30.60.290">
    <property type="entry name" value="Rad4, beta-hairpin domain BHD2"/>
    <property type="match status" value="1"/>
</dbReference>
<evidence type="ECO:0000313" key="10">
    <source>
        <dbReference type="EMBL" id="ODV83317.1"/>
    </source>
</evidence>
<dbReference type="PANTHER" id="PTHR12135">
    <property type="entry name" value="DNA REPAIR PROTEIN XP-C / RAD4"/>
    <property type="match status" value="1"/>
</dbReference>
<dbReference type="InterPro" id="IPR018327">
    <property type="entry name" value="BHD_2"/>
</dbReference>
<dbReference type="PANTHER" id="PTHR12135:SF0">
    <property type="entry name" value="DNA REPAIR PROTEIN COMPLEMENTING XP-C CELLS"/>
    <property type="match status" value="1"/>
</dbReference>
<protein>
    <recommendedName>
        <fullName evidence="12">Rad4 beta-hairpin domain-containing protein</fullName>
    </recommendedName>
</protein>
<dbReference type="Pfam" id="PF10404">
    <property type="entry name" value="BHD_2"/>
    <property type="match status" value="1"/>
</dbReference>
<comment type="subcellular location">
    <subcellularLocation>
        <location evidence="1">Nucleus</location>
    </subcellularLocation>
</comment>
<comment type="similarity">
    <text evidence="2">Belongs to the XPC family.</text>
</comment>
<dbReference type="GO" id="GO:0003697">
    <property type="term" value="F:single-stranded DNA binding"/>
    <property type="evidence" value="ECO:0007669"/>
    <property type="project" value="TreeGrafter"/>
</dbReference>
<feature type="compositionally biased region" description="Acidic residues" evidence="6">
    <location>
        <begin position="42"/>
        <end position="60"/>
    </location>
</feature>
<evidence type="ECO:0000256" key="3">
    <source>
        <dbReference type="ARBA" id="ARBA00022763"/>
    </source>
</evidence>
<dbReference type="GO" id="GO:0071942">
    <property type="term" value="C:XPC complex"/>
    <property type="evidence" value="ECO:0007669"/>
    <property type="project" value="TreeGrafter"/>
</dbReference>
<dbReference type="SMART" id="SM01032">
    <property type="entry name" value="BHD_3"/>
    <property type="match status" value="1"/>
</dbReference>
<accession>A0A1E4SV60</accession>
<dbReference type="SMART" id="SM01030">
    <property type="entry name" value="BHD_1"/>
    <property type="match status" value="1"/>
</dbReference>